<dbReference type="AlphaFoldDB" id="E3HCS0"/>
<protein>
    <submittedName>
        <fullName evidence="1">Uncharacterized protein</fullName>
    </submittedName>
</protein>
<reference evidence="1 2" key="1">
    <citation type="journal article" date="2010" name="Stand. Genomic Sci.">
        <title>Complete genome sequence of Ilyobacter polytropus type strain (CuHbu1).</title>
        <authorList>
            <person name="Sikorski J."/>
            <person name="Chertkov O."/>
            <person name="Lapidus A."/>
            <person name="Nolan M."/>
            <person name="Lucas S."/>
            <person name="Del Rio T.G."/>
            <person name="Tice H."/>
            <person name="Cheng J.F."/>
            <person name="Tapia R."/>
            <person name="Han C."/>
            <person name="Goodwin L."/>
            <person name="Pitluck S."/>
            <person name="Liolios K."/>
            <person name="Ivanova N."/>
            <person name="Mavromatis K."/>
            <person name="Mikhailova N."/>
            <person name="Pati A."/>
            <person name="Chen A."/>
            <person name="Palaniappan K."/>
            <person name="Land M."/>
            <person name="Hauser L."/>
            <person name="Chang Y.J."/>
            <person name="Jeffries C.D."/>
            <person name="Brambilla E."/>
            <person name="Yasawong M."/>
            <person name="Rohde M."/>
            <person name="Pukall R."/>
            <person name="Spring S."/>
            <person name="Goker M."/>
            <person name="Woyke T."/>
            <person name="Bristow J."/>
            <person name="Eisen J.A."/>
            <person name="Markowitz V."/>
            <person name="Hugenholtz P."/>
            <person name="Kyrpides N.C."/>
            <person name="Klenk H.P."/>
        </authorList>
    </citation>
    <scope>NUCLEOTIDE SEQUENCE [LARGE SCALE GENOMIC DNA]</scope>
    <source>
        <strain evidence="2">ATCC 51220 / DSM 2926 / LMG 16218 / CuHBu1</strain>
        <plasmid evidence="2">pILYOP01</plasmid>
    </source>
</reference>
<organism evidence="1 2">
    <name type="scientific">Ilyobacter polytropus (strain ATCC 51220 / DSM 2926 / LMG 16218 / CuHBu1)</name>
    <dbReference type="NCBI Taxonomy" id="572544"/>
    <lineage>
        <taxon>Bacteria</taxon>
        <taxon>Fusobacteriati</taxon>
        <taxon>Fusobacteriota</taxon>
        <taxon>Fusobacteriia</taxon>
        <taxon>Fusobacteriales</taxon>
        <taxon>Fusobacteriaceae</taxon>
        <taxon>Ilyobacter</taxon>
    </lineage>
</organism>
<evidence type="ECO:0000313" key="2">
    <source>
        <dbReference type="Proteomes" id="UP000006875"/>
    </source>
</evidence>
<gene>
    <name evidence="1" type="ordered locus">Ilyop_2710</name>
</gene>
<dbReference type="EMBL" id="CP002282">
    <property type="protein sequence ID" value="ADO84465.1"/>
    <property type="molecule type" value="Genomic_DNA"/>
</dbReference>
<evidence type="ECO:0000313" key="1">
    <source>
        <dbReference type="EMBL" id="ADO84465.1"/>
    </source>
</evidence>
<dbReference type="RefSeq" id="WP_013389122.1">
    <property type="nucleotide sequence ID" value="NC_014633.1"/>
</dbReference>
<sequence>MKIFIDDARIKELIKYILKNNFDLNNSDDIKNIEKEIMKRFDEKDVIAFLYSYINDLLKDIIKGNN</sequence>
<name>E3HCS0_ILYPC</name>
<accession>E3HCS0</accession>
<dbReference type="Proteomes" id="UP000006875">
    <property type="component" value="Plasmid pILYOP01"/>
</dbReference>
<keyword evidence="1" id="KW-0614">Plasmid</keyword>
<dbReference type="HOGENOM" id="CLU_2825317_0_0_0"/>
<proteinExistence type="predicted"/>
<dbReference type="KEGG" id="ipo:Ilyop_2710"/>
<keyword evidence="2" id="KW-1185">Reference proteome</keyword>
<geneLocation type="plasmid" evidence="1 2">
    <name>pILYOP01</name>
</geneLocation>